<dbReference type="AlphaFoldDB" id="A0A2K2CWZ2"/>
<dbReference type="Gramene" id="PNT66552">
    <property type="protein sequence ID" value="PNT66552"/>
    <property type="gene ID" value="BRADI_3g14026v3"/>
</dbReference>
<protein>
    <submittedName>
        <fullName evidence="1 2">Uncharacterized protein</fullName>
    </submittedName>
</protein>
<keyword evidence="3" id="KW-1185">Reference proteome</keyword>
<reference evidence="1" key="2">
    <citation type="submission" date="2017-06" db="EMBL/GenBank/DDBJ databases">
        <title>WGS assembly of Brachypodium distachyon.</title>
        <authorList>
            <consortium name="The International Brachypodium Initiative"/>
            <person name="Lucas S."/>
            <person name="Harmon-Smith M."/>
            <person name="Lail K."/>
            <person name="Tice H."/>
            <person name="Grimwood J."/>
            <person name="Bruce D."/>
            <person name="Barry K."/>
            <person name="Shu S."/>
            <person name="Lindquist E."/>
            <person name="Wang M."/>
            <person name="Pitluck S."/>
            <person name="Vogel J.P."/>
            <person name="Garvin D.F."/>
            <person name="Mockler T.C."/>
            <person name="Schmutz J."/>
            <person name="Rokhsar D."/>
            <person name="Bevan M.W."/>
        </authorList>
    </citation>
    <scope>NUCLEOTIDE SEQUENCE</scope>
    <source>
        <strain evidence="1">Bd21</strain>
    </source>
</reference>
<organism evidence="1">
    <name type="scientific">Brachypodium distachyon</name>
    <name type="common">Purple false brome</name>
    <name type="synonym">Trachynia distachya</name>
    <dbReference type="NCBI Taxonomy" id="15368"/>
    <lineage>
        <taxon>Eukaryota</taxon>
        <taxon>Viridiplantae</taxon>
        <taxon>Streptophyta</taxon>
        <taxon>Embryophyta</taxon>
        <taxon>Tracheophyta</taxon>
        <taxon>Spermatophyta</taxon>
        <taxon>Magnoliopsida</taxon>
        <taxon>Liliopsida</taxon>
        <taxon>Poales</taxon>
        <taxon>Poaceae</taxon>
        <taxon>BOP clade</taxon>
        <taxon>Pooideae</taxon>
        <taxon>Stipodae</taxon>
        <taxon>Brachypodieae</taxon>
        <taxon>Brachypodium</taxon>
    </lineage>
</organism>
<evidence type="ECO:0000313" key="3">
    <source>
        <dbReference type="Proteomes" id="UP000008810"/>
    </source>
</evidence>
<sequence>MFFTKPSQGSRESMDLPWNINVIILLSFPCLPKEISERDFLLSARSKVTRMGIDTYFFCSCRNSICRGRNRITMNWIGRNKNCLCSIMSKVTRTGIDTCFFHSHRSRITRMEICHHV</sequence>
<dbReference type="Proteomes" id="UP000008810">
    <property type="component" value="Chromosome 3"/>
</dbReference>
<name>A0A2K2CWZ2_BRADI</name>
<dbReference type="EnsemblPlants" id="PNT66552">
    <property type="protein sequence ID" value="PNT66552"/>
    <property type="gene ID" value="BRADI_3g14026v3"/>
</dbReference>
<evidence type="ECO:0000313" key="2">
    <source>
        <dbReference type="EnsemblPlants" id="PNT66552"/>
    </source>
</evidence>
<dbReference type="InParanoid" id="A0A2K2CWZ2"/>
<gene>
    <name evidence="1" type="ORF">BRADI_3g14026v3</name>
</gene>
<proteinExistence type="predicted"/>
<evidence type="ECO:0000313" key="1">
    <source>
        <dbReference type="EMBL" id="PNT66552.1"/>
    </source>
</evidence>
<accession>A0A2K2CWZ2</accession>
<dbReference type="EMBL" id="CM000882">
    <property type="protein sequence ID" value="PNT66552.1"/>
    <property type="molecule type" value="Genomic_DNA"/>
</dbReference>
<reference evidence="2" key="3">
    <citation type="submission" date="2018-08" db="UniProtKB">
        <authorList>
            <consortium name="EnsemblPlants"/>
        </authorList>
    </citation>
    <scope>IDENTIFICATION</scope>
    <source>
        <strain evidence="2">cv. Bd21</strain>
    </source>
</reference>
<reference evidence="1 2" key="1">
    <citation type="journal article" date="2010" name="Nature">
        <title>Genome sequencing and analysis of the model grass Brachypodium distachyon.</title>
        <authorList>
            <consortium name="International Brachypodium Initiative"/>
        </authorList>
    </citation>
    <scope>NUCLEOTIDE SEQUENCE [LARGE SCALE GENOMIC DNA]</scope>
    <source>
        <strain evidence="1 2">Bd21</strain>
    </source>
</reference>